<comment type="caution">
    <text evidence="1">The sequence shown here is derived from an EMBL/GenBank/DDBJ whole genome shotgun (WGS) entry which is preliminary data.</text>
</comment>
<name>A0A430B3S2_9ENTE</name>
<accession>A0A430B3S2</accession>
<keyword evidence="2" id="KW-1185">Reference proteome</keyword>
<gene>
    <name evidence="1" type="ORF">CBF28_07770</name>
</gene>
<proteinExistence type="predicted"/>
<dbReference type="InterPro" id="IPR025716">
    <property type="entry name" value="Post-transcriptional_regulator"/>
</dbReference>
<dbReference type="Proteomes" id="UP000288028">
    <property type="component" value="Unassembled WGS sequence"/>
</dbReference>
<dbReference type="AlphaFoldDB" id="A0A430B3S2"/>
<sequence>MTKISRTKRWLLKSVVKDWLNNLASNGYQGVTENDVWEYLCEYRWKKSSPETIALIKEDIEKMTPNEFFDYQQMKAMMTNDCQNIDDLM</sequence>
<dbReference type="Pfam" id="PF13797">
    <property type="entry name" value="Post_transc_reg"/>
    <property type="match status" value="1"/>
</dbReference>
<dbReference type="EMBL" id="NGKB01000006">
    <property type="protein sequence ID" value="RSU14958.1"/>
    <property type="molecule type" value="Genomic_DNA"/>
</dbReference>
<organism evidence="1 2">
    <name type="scientific">Vagococcus carniphilus</name>
    <dbReference type="NCBI Taxonomy" id="218144"/>
    <lineage>
        <taxon>Bacteria</taxon>
        <taxon>Bacillati</taxon>
        <taxon>Bacillota</taxon>
        <taxon>Bacilli</taxon>
        <taxon>Lactobacillales</taxon>
        <taxon>Enterococcaceae</taxon>
        <taxon>Vagococcus</taxon>
    </lineage>
</organism>
<dbReference type="OrthoDB" id="1646015at2"/>
<evidence type="ECO:0000313" key="1">
    <source>
        <dbReference type="EMBL" id="RSU14958.1"/>
    </source>
</evidence>
<reference evidence="1 2" key="1">
    <citation type="submission" date="2017-05" db="EMBL/GenBank/DDBJ databases">
        <title>Vagococcus spp. assemblies.</title>
        <authorList>
            <person name="Gulvik C.A."/>
        </authorList>
    </citation>
    <scope>NUCLEOTIDE SEQUENCE [LARGE SCALE GENOMIC DNA]</scope>
    <source>
        <strain evidence="1 2">SS1714</strain>
    </source>
</reference>
<dbReference type="RefSeq" id="WP_126793696.1">
    <property type="nucleotide sequence ID" value="NZ_CP060720.1"/>
</dbReference>
<protein>
    <recommendedName>
        <fullName evidence="3">Post-transcriptional regulator</fullName>
    </recommendedName>
</protein>
<evidence type="ECO:0000313" key="2">
    <source>
        <dbReference type="Proteomes" id="UP000288028"/>
    </source>
</evidence>
<evidence type="ECO:0008006" key="3">
    <source>
        <dbReference type="Google" id="ProtNLM"/>
    </source>
</evidence>
<dbReference type="GeneID" id="95579617"/>